<name>A0ABQ2GNN0_9PSED</name>
<evidence type="ECO:0000313" key="3">
    <source>
        <dbReference type="Proteomes" id="UP000616499"/>
    </source>
</evidence>
<sequence length="69" mass="7713">MQCQPLVTLNTITIEQDLPEARLRLGHTTPSTLQEEPGEPPRILQSKTQQGVSVYPRMPLPQKLYSAVS</sequence>
<gene>
    <name evidence="2" type="ORF">GCM10009425_15990</name>
</gene>
<evidence type="ECO:0000313" key="2">
    <source>
        <dbReference type="EMBL" id="GGM05475.1"/>
    </source>
</evidence>
<keyword evidence="3" id="KW-1185">Reference proteome</keyword>
<comment type="caution">
    <text evidence="2">The sequence shown here is derived from an EMBL/GenBank/DDBJ whole genome shotgun (WGS) entry which is preliminary data.</text>
</comment>
<proteinExistence type="predicted"/>
<reference evidence="3" key="1">
    <citation type="journal article" date="2019" name="Int. J. Syst. Evol. Microbiol.">
        <title>The Global Catalogue of Microorganisms (GCM) 10K type strain sequencing project: providing services to taxonomists for standard genome sequencing and annotation.</title>
        <authorList>
            <consortium name="The Broad Institute Genomics Platform"/>
            <consortium name="The Broad Institute Genome Sequencing Center for Infectious Disease"/>
            <person name="Wu L."/>
            <person name="Ma J."/>
        </authorList>
    </citation>
    <scope>NUCLEOTIDE SEQUENCE [LARGE SCALE GENOMIC DNA]</scope>
    <source>
        <strain evidence="3">JCM 13501</strain>
    </source>
</reference>
<protein>
    <recommendedName>
        <fullName evidence="4">Integrase</fullName>
    </recommendedName>
</protein>
<evidence type="ECO:0000256" key="1">
    <source>
        <dbReference type="SAM" id="MobiDB-lite"/>
    </source>
</evidence>
<dbReference type="Proteomes" id="UP000616499">
    <property type="component" value="Unassembled WGS sequence"/>
</dbReference>
<organism evidence="2 3">
    <name type="scientific">Pseudomonas asuensis</name>
    <dbReference type="NCBI Taxonomy" id="1825787"/>
    <lineage>
        <taxon>Bacteria</taxon>
        <taxon>Pseudomonadati</taxon>
        <taxon>Pseudomonadota</taxon>
        <taxon>Gammaproteobacteria</taxon>
        <taxon>Pseudomonadales</taxon>
        <taxon>Pseudomonadaceae</taxon>
        <taxon>Pseudomonas</taxon>
    </lineage>
</organism>
<evidence type="ECO:0008006" key="4">
    <source>
        <dbReference type="Google" id="ProtNLM"/>
    </source>
</evidence>
<feature type="region of interest" description="Disordered" evidence="1">
    <location>
        <begin position="26"/>
        <end position="51"/>
    </location>
</feature>
<dbReference type="EMBL" id="BMNW01000003">
    <property type="protein sequence ID" value="GGM05475.1"/>
    <property type="molecule type" value="Genomic_DNA"/>
</dbReference>
<accession>A0ABQ2GNN0</accession>